<evidence type="ECO:0000313" key="1">
    <source>
        <dbReference type="EMBL" id="CAB4623182.1"/>
    </source>
</evidence>
<dbReference type="AlphaFoldDB" id="A0A6J6I9H7"/>
<name>A0A6J6I9H7_9ZZZZ</name>
<organism evidence="1">
    <name type="scientific">freshwater metagenome</name>
    <dbReference type="NCBI Taxonomy" id="449393"/>
    <lineage>
        <taxon>unclassified sequences</taxon>
        <taxon>metagenomes</taxon>
        <taxon>ecological metagenomes</taxon>
    </lineage>
</organism>
<proteinExistence type="predicted"/>
<dbReference type="EMBL" id="CAEZVJ010000015">
    <property type="protein sequence ID" value="CAB4623182.1"/>
    <property type="molecule type" value="Genomic_DNA"/>
</dbReference>
<accession>A0A6J6I9H7</accession>
<gene>
    <name evidence="1" type="ORF">UFOPK1961_00237</name>
</gene>
<sequence>MCASRSALISLAGWSVSGKIFAQVDNTGSVSSHA</sequence>
<reference evidence="1" key="1">
    <citation type="submission" date="2020-05" db="EMBL/GenBank/DDBJ databases">
        <authorList>
            <person name="Chiriac C."/>
            <person name="Salcher M."/>
            <person name="Ghai R."/>
            <person name="Kavagutti S V."/>
        </authorList>
    </citation>
    <scope>NUCLEOTIDE SEQUENCE</scope>
</reference>
<protein>
    <submittedName>
        <fullName evidence="1">Unannotated protein</fullName>
    </submittedName>
</protein>